<dbReference type="RefSeq" id="WP_101711864.1">
    <property type="nucleotide sequence ID" value="NZ_CP026100.1"/>
</dbReference>
<dbReference type="InterPro" id="IPR032710">
    <property type="entry name" value="NTF2-like_dom_sf"/>
</dbReference>
<accession>A0A2N5CXG8</accession>
<reference evidence="3 4" key="1">
    <citation type="submission" date="2017-12" db="EMBL/GenBank/DDBJ databases">
        <title>The genome sequence of Caulobacter flavus CGMCC1 15093.</title>
        <authorList>
            <person name="Gao J."/>
            <person name="Mao X."/>
            <person name="Sun J."/>
        </authorList>
    </citation>
    <scope>NUCLEOTIDE SEQUENCE [LARGE SCALE GENOMIC DNA]</scope>
    <source>
        <strain evidence="3 4">CGMCC1 15093</strain>
    </source>
</reference>
<dbReference type="Pfam" id="PF12680">
    <property type="entry name" value="SnoaL_2"/>
    <property type="match status" value="1"/>
</dbReference>
<evidence type="ECO:0000313" key="2">
    <source>
        <dbReference type="EMBL" id="AYV47332.1"/>
    </source>
</evidence>
<protein>
    <submittedName>
        <fullName evidence="3">Nuclear transport factor 2 family protein</fullName>
    </submittedName>
</protein>
<gene>
    <name evidence="2" type="ORF">C1707_14275</name>
    <name evidence="3" type="ORF">CFHF_04630</name>
</gene>
<evidence type="ECO:0000313" key="5">
    <source>
        <dbReference type="Proteomes" id="UP000281192"/>
    </source>
</evidence>
<evidence type="ECO:0000259" key="1">
    <source>
        <dbReference type="Pfam" id="PF12680"/>
    </source>
</evidence>
<dbReference type="InterPro" id="IPR037401">
    <property type="entry name" value="SnoaL-like"/>
</dbReference>
<organism evidence="3 4">
    <name type="scientific">Caulobacter flavus</name>
    <dbReference type="NCBI Taxonomy" id="1679497"/>
    <lineage>
        <taxon>Bacteria</taxon>
        <taxon>Pseudomonadati</taxon>
        <taxon>Pseudomonadota</taxon>
        <taxon>Alphaproteobacteria</taxon>
        <taxon>Caulobacterales</taxon>
        <taxon>Caulobacteraceae</taxon>
        <taxon>Caulobacter</taxon>
    </lineage>
</organism>
<reference evidence="2 5" key="2">
    <citation type="submission" date="2018-01" db="EMBL/GenBank/DDBJ databases">
        <title>Complete genome sequence of Caulobacter flavus RHGG3.</title>
        <authorList>
            <person name="Yang E."/>
        </authorList>
    </citation>
    <scope>NUCLEOTIDE SEQUENCE [LARGE SCALE GENOMIC DNA]</scope>
    <source>
        <strain evidence="2 5">RHGG3</strain>
    </source>
</reference>
<feature type="domain" description="SnoaL-like" evidence="1">
    <location>
        <begin position="9"/>
        <end position="110"/>
    </location>
</feature>
<sequence>MTPRIALLTRLYDAYNKGDFDAFAAELDPAVDWPDQIGGGRVVGVEAMRAFWTRRDGMVRVEAAPMEFTVLEDGRVSVATNQTVHNLEGRLWSDSRVRHIYTFQGERVSRMDIVERLDEA</sequence>
<evidence type="ECO:0000313" key="4">
    <source>
        <dbReference type="Proteomes" id="UP000234483"/>
    </source>
</evidence>
<dbReference type="EMBL" id="CP026100">
    <property type="protein sequence ID" value="AYV47332.1"/>
    <property type="molecule type" value="Genomic_DNA"/>
</dbReference>
<keyword evidence="5" id="KW-1185">Reference proteome</keyword>
<dbReference type="KEGG" id="cfh:C1707_14275"/>
<dbReference type="Proteomes" id="UP000234483">
    <property type="component" value="Unassembled WGS sequence"/>
</dbReference>
<dbReference type="Proteomes" id="UP000281192">
    <property type="component" value="Chromosome"/>
</dbReference>
<dbReference type="AlphaFoldDB" id="A0A2N5CXG8"/>
<dbReference type="SUPFAM" id="SSF54427">
    <property type="entry name" value="NTF2-like"/>
    <property type="match status" value="1"/>
</dbReference>
<dbReference type="Gene3D" id="3.10.450.50">
    <property type="match status" value="1"/>
</dbReference>
<name>A0A2N5CXG8_9CAUL</name>
<dbReference type="EMBL" id="PJRQ01000009">
    <property type="protein sequence ID" value="PLR18507.1"/>
    <property type="molecule type" value="Genomic_DNA"/>
</dbReference>
<evidence type="ECO:0000313" key="3">
    <source>
        <dbReference type="EMBL" id="PLR18507.1"/>
    </source>
</evidence>
<proteinExistence type="predicted"/>
<dbReference type="OrthoDB" id="1353852at2"/>